<dbReference type="AlphaFoldDB" id="A0A1I4U8A3"/>
<evidence type="ECO:0000256" key="1">
    <source>
        <dbReference type="ARBA" id="ARBA00001962"/>
    </source>
</evidence>
<comment type="catalytic activity">
    <reaction evidence="4">
        <text>a primary alcohol + NAD(+) = an aldehyde + NADH + H(+)</text>
        <dbReference type="Rhea" id="RHEA:10736"/>
        <dbReference type="ChEBI" id="CHEBI:15378"/>
        <dbReference type="ChEBI" id="CHEBI:15734"/>
        <dbReference type="ChEBI" id="CHEBI:17478"/>
        <dbReference type="ChEBI" id="CHEBI:57540"/>
        <dbReference type="ChEBI" id="CHEBI:57945"/>
        <dbReference type="EC" id="1.1.1.1"/>
    </reaction>
</comment>
<dbReference type="PANTHER" id="PTHR43633:SF1">
    <property type="entry name" value="ALCOHOL DEHYDROGENASE YQHD"/>
    <property type="match status" value="1"/>
</dbReference>
<dbReference type="FunFam" id="3.40.50.1970:FF:000003">
    <property type="entry name" value="Alcohol dehydrogenase, iron-containing"/>
    <property type="match status" value="1"/>
</dbReference>
<evidence type="ECO:0000259" key="5">
    <source>
        <dbReference type="Pfam" id="PF00465"/>
    </source>
</evidence>
<dbReference type="InterPro" id="IPR018211">
    <property type="entry name" value="ADH_Fe_CS"/>
</dbReference>
<evidence type="ECO:0000259" key="6">
    <source>
        <dbReference type="Pfam" id="PF25137"/>
    </source>
</evidence>
<evidence type="ECO:0000256" key="3">
    <source>
        <dbReference type="ARBA" id="ARBA00023002"/>
    </source>
</evidence>
<accession>A0A1I4U8A3</accession>
<evidence type="ECO:0000256" key="4">
    <source>
        <dbReference type="ARBA" id="ARBA00049243"/>
    </source>
</evidence>
<dbReference type="InterPro" id="IPR001670">
    <property type="entry name" value="ADH_Fe/GldA"/>
</dbReference>
<keyword evidence="3" id="KW-0560">Oxidoreductase</keyword>
<comment type="cofactor">
    <cofactor evidence="1">
        <name>Fe cation</name>
        <dbReference type="ChEBI" id="CHEBI:24875"/>
    </cofactor>
</comment>
<dbReference type="Gene3D" id="1.20.1090.10">
    <property type="entry name" value="Dehydroquinate synthase-like - alpha domain"/>
    <property type="match status" value="1"/>
</dbReference>
<sequence>MQSFTYWNTTRIHFGKGQIARISEEVPPGARVLIAYGGGSVLKNGVMDQVRAALAGRTVFEFGGIEANPHFETLVKVADLARTEKVDFLLAVGGGSVADGTKFVAAAALFEGDPWDILLERGTNVQAALPVGCVMTLPATGSEMNRNAVITRASTQDKLPMNSVHVMPRFSVLDPETTYSLPPRQTANGVVDSFMHVLEQYLTYPVGAKVQDRFAEGLLLTILEDGPVALREPTNYAVRANLMWASTMALNDLLSRGVPGDWATHRIGHELTGLYGLDHAATLAVVLPSLLKVKRAQKREKLLQYAERVFGITAGSEDERIDAAIERTRAFFEAMGVKTRLADYGLDARIIPEVANKLRQHWQVPLGEHRDVTPEVASNILELAL</sequence>
<dbReference type="CDD" id="cd08187">
    <property type="entry name" value="BDH"/>
    <property type="match status" value="1"/>
</dbReference>
<feature type="domain" description="Alcohol dehydrogenase iron-type/glycerol dehydrogenase GldA" evidence="5">
    <location>
        <begin position="10"/>
        <end position="175"/>
    </location>
</feature>
<proteinExistence type="inferred from homology"/>
<dbReference type="Pfam" id="PF00465">
    <property type="entry name" value="Fe-ADH"/>
    <property type="match status" value="1"/>
</dbReference>
<dbReference type="Gene3D" id="3.40.50.1970">
    <property type="match status" value="1"/>
</dbReference>
<dbReference type="SUPFAM" id="SSF56796">
    <property type="entry name" value="Dehydroquinate synthase-like"/>
    <property type="match status" value="1"/>
</dbReference>
<dbReference type="Proteomes" id="UP000233491">
    <property type="component" value="Unassembled WGS sequence"/>
</dbReference>
<dbReference type="InterPro" id="IPR044731">
    <property type="entry name" value="BDH-like"/>
</dbReference>
<reference evidence="7 8" key="1">
    <citation type="submission" date="2017-12" db="EMBL/GenBank/DDBJ databases">
        <title>Anaerobic carbon monoxide metabolism by Pleomorphomonas carboxyditropha sp. nov., a new mesophilic hydrogenogenic carboxidotroph.</title>
        <authorList>
            <person name="Esquivel-Elizondo S."/>
            <person name="Krajmalnik-Brown R."/>
        </authorList>
    </citation>
    <scope>NUCLEOTIDE SEQUENCE [LARGE SCALE GENOMIC DNA]</scope>
    <source>
        <strain evidence="7 8">R5-392</strain>
    </source>
</reference>
<comment type="caution">
    <text evidence="7">The sequence shown here is derived from an EMBL/GenBank/DDBJ whole genome shotgun (WGS) entry which is preliminary data.</text>
</comment>
<evidence type="ECO:0000256" key="2">
    <source>
        <dbReference type="ARBA" id="ARBA00007358"/>
    </source>
</evidence>
<organism evidence="7 8">
    <name type="scientific">Pleomorphomonas diazotrophica</name>
    <dbReference type="NCBI Taxonomy" id="1166257"/>
    <lineage>
        <taxon>Bacteria</taxon>
        <taxon>Pseudomonadati</taxon>
        <taxon>Pseudomonadota</taxon>
        <taxon>Alphaproteobacteria</taxon>
        <taxon>Hyphomicrobiales</taxon>
        <taxon>Pleomorphomonadaceae</taxon>
        <taxon>Pleomorphomonas</taxon>
    </lineage>
</organism>
<protein>
    <submittedName>
        <fullName evidence="7">NADH-dependent alcohol dehydrogenase</fullName>
    </submittedName>
</protein>
<name>A0A1I4U8A3_9HYPH</name>
<dbReference type="GO" id="GO:1990002">
    <property type="term" value="F:methylglyoxal reductase (NADPH) (acetol producing) activity"/>
    <property type="evidence" value="ECO:0007669"/>
    <property type="project" value="TreeGrafter"/>
</dbReference>
<dbReference type="InterPro" id="IPR056798">
    <property type="entry name" value="ADH_Fe_C"/>
</dbReference>
<feature type="domain" description="Fe-containing alcohol dehydrogenase-like C-terminal" evidence="6">
    <location>
        <begin position="186"/>
        <end position="380"/>
    </location>
</feature>
<dbReference type="GO" id="GO:0005829">
    <property type="term" value="C:cytosol"/>
    <property type="evidence" value="ECO:0007669"/>
    <property type="project" value="TreeGrafter"/>
</dbReference>
<dbReference type="GO" id="GO:0008106">
    <property type="term" value="F:alcohol dehydrogenase (NADP+) activity"/>
    <property type="evidence" value="ECO:0007669"/>
    <property type="project" value="TreeGrafter"/>
</dbReference>
<dbReference type="OrthoDB" id="9815791at2"/>
<dbReference type="PROSITE" id="PS00060">
    <property type="entry name" value="ADH_IRON_2"/>
    <property type="match status" value="1"/>
</dbReference>
<keyword evidence="8" id="KW-1185">Reference proteome</keyword>
<dbReference type="PANTHER" id="PTHR43633">
    <property type="entry name" value="ALCOHOL DEHYDROGENASE YQHD"/>
    <property type="match status" value="1"/>
</dbReference>
<gene>
    <name evidence="7" type="ORF">CXZ10_00520</name>
</gene>
<comment type="similarity">
    <text evidence="2">Belongs to the iron-containing alcohol dehydrogenase family.</text>
</comment>
<dbReference type="GO" id="GO:0046872">
    <property type="term" value="F:metal ion binding"/>
    <property type="evidence" value="ECO:0007669"/>
    <property type="project" value="InterPro"/>
</dbReference>
<evidence type="ECO:0000313" key="8">
    <source>
        <dbReference type="Proteomes" id="UP000233491"/>
    </source>
</evidence>
<dbReference type="GO" id="GO:1990362">
    <property type="term" value="F:butanol dehydrogenase (NAD+) activity"/>
    <property type="evidence" value="ECO:0007669"/>
    <property type="project" value="InterPro"/>
</dbReference>
<dbReference type="EMBL" id="PJNW01000001">
    <property type="protein sequence ID" value="PKR91319.1"/>
    <property type="molecule type" value="Genomic_DNA"/>
</dbReference>
<evidence type="ECO:0000313" key="7">
    <source>
        <dbReference type="EMBL" id="PKR91319.1"/>
    </source>
</evidence>
<dbReference type="Pfam" id="PF25137">
    <property type="entry name" value="ADH_Fe_C"/>
    <property type="match status" value="1"/>
</dbReference>